<dbReference type="PROSITE" id="PS51007">
    <property type="entry name" value="CYTC"/>
    <property type="match status" value="1"/>
</dbReference>
<dbReference type="Pfam" id="PF06537">
    <property type="entry name" value="DHOR"/>
    <property type="match status" value="1"/>
</dbReference>
<evidence type="ECO:0000313" key="8">
    <source>
        <dbReference type="EMBL" id="AWI76437.1"/>
    </source>
</evidence>
<dbReference type="EMBL" id="CP022187">
    <property type="protein sequence ID" value="AWI76437.1"/>
    <property type="molecule type" value="Genomic_DNA"/>
</dbReference>
<evidence type="ECO:0000259" key="7">
    <source>
        <dbReference type="PROSITE" id="PS51007"/>
    </source>
</evidence>
<evidence type="ECO:0000256" key="3">
    <source>
        <dbReference type="ARBA" id="ARBA00023004"/>
    </source>
</evidence>
<evidence type="ECO:0000256" key="4">
    <source>
        <dbReference type="PROSITE-ProRule" id="PRU00433"/>
    </source>
</evidence>
<dbReference type="InterPro" id="IPR051395">
    <property type="entry name" value="Cytochrome_c_Peroxidase/MauG"/>
</dbReference>
<feature type="chain" id="PRO_5016162943" evidence="6">
    <location>
        <begin position="22"/>
        <end position="483"/>
    </location>
</feature>
<dbReference type="PANTHER" id="PTHR30600">
    <property type="entry name" value="CYTOCHROME C PEROXIDASE-RELATED"/>
    <property type="match status" value="1"/>
</dbReference>
<keyword evidence="3 4" id="KW-0408">Iron</keyword>
<gene>
    <name evidence="8" type="ORF">CEW83_15470</name>
</gene>
<evidence type="ECO:0000256" key="2">
    <source>
        <dbReference type="ARBA" id="ARBA00022723"/>
    </source>
</evidence>
<accession>A0A2U8GRY0</accession>
<dbReference type="PIRSF" id="PIRSF028099">
    <property type="entry name" value="DUF1111"/>
    <property type="match status" value="1"/>
</dbReference>
<dbReference type="AlphaFoldDB" id="A0A2U8GRY0"/>
<evidence type="ECO:0000256" key="6">
    <source>
        <dbReference type="SAM" id="SignalP"/>
    </source>
</evidence>
<dbReference type="GO" id="GO:0046872">
    <property type="term" value="F:metal ion binding"/>
    <property type="evidence" value="ECO:0007669"/>
    <property type="project" value="UniProtKB-KW"/>
</dbReference>
<dbReference type="GO" id="GO:0020037">
    <property type="term" value="F:heme binding"/>
    <property type="evidence" value="ECO:0007669"/>
    <property type="project" value="InterPro"/>
</dbReference>
<dbReference type="SUPFAM" id="SSF46626">
    <property type="entry name" value="Cytochrome c"/>
    <property type="match status" value="1"/>
</dbReference>
<dbReference type="InterPro" id="IPR010538">
    <property type="entry name" value="DHOR"/>
</dbReference>
<dbReference type="GO" id="GO:0009055">
    <property type="term" value="F:electron transfer activity"/>
    <property type="evidence" value="ECO:0007669"/>
    <property type="project" value="InterPro"/>
</dbReference>
<keyword evidence="2 4" id="KW-0479">Metal-binding</keyword>
<dbReference type="GO" id="GO:0004130">
    <property type="term" value="F:cytochrome-c peroxidase activity"/>
    <property type="evidence" value="ECO:0007669"/>
    <property type="project" value="TreeGrafter"/>
</dbReference>
<feature type="region of interest" description="Disordered" evidence="5">
    <location>
        <begin position="30"/>
        <end position="50"/>
    </location>
</feature>
<dbReference type="Proteomes" id="UP000244930">
    <property type="component" value="Chromosome"/>
</dbReference>
<feature type="domain" description="Cytochrome c" evidence="7">
    <location>
        <begin position="351"/>
        <end position="483"/>
    </location>
</feature>
<name>A0A2U8GRY0_9RHOO</name>
<evidence type="ECO:0000256" key="5">
    <source>
        <dbReference type="SAM" id="MobiDB-lite"/>
    </source>
</evidence>
<dbReference type="PANTHER" id="PTHR30600:SF4">
    <property type="entry name" value="CYTOCHROME C DOMAIN-CONTAINING PROTEIN"/>
    <property type="match status" value="1"/>
</dbReference>
<organism evidence="8 9">
    <name type="scientific">Parazoarcus communis</name>
    <dbReference type="NCBI Taxonomy" id="41977"/>
    <lineage>
        <taxon>Bacteria</taxon>
        <taxon>Pseudomonadati</taxon>
        <taxon>Pseudomonadota</taxon>
        <taxon>Betaproteobacteria</taxon>
        <taxon>Rhodocyclales</taxon>
        <taxon>Zoogloeaceae</taxon>
        <taxon>Parazoarcus</taxon>
    </lineage>
</organism>
<dbReference type="RefSeq" id="WP_108950136.1">
    <property type="nucleotide sequence ID" value="NZ_CP022187.1"/>
</dbReference>
<evidence type="ECO:0000256" key="1">
    <source>
        <dbReference type="ARBA" id="ARBA00022617"/>
    </source>
</evidence>
<feature type="signal peptide" evidence="6">
    <location>
        <begin position="1"/>
        <end position="21"/>
    </location>
</feature>
<sequence length="483" mass="51907">MKSRRLLLGLGVLAATGIAFAAVQSARPTIGYEPGEERPGGATTTPDHGRNAFSYPAANLSMDRQTAFFIGNSFFKKSWVGAPASTSGRDGLGPHFISRACAGCHVLDGRGAPPAVDANGVSTEQAVGLLLRLSIPGDGGKDGVVPEPTYGSQLNNQALPGIRPEALITVSYTEVTGRFADGTPYSLRQPTYTLSEPGYGPLHPQTLISPRIAPQVIGLGLLEAIPEARLLEIAARQAADQAGISGRPNRVWDAVRQDWVVGRFGWKANVGSVAHQTAAAFNGDIGITSSLFPHEECTTAQQDCRARLQQEAAWRSERGEHRTDIDDRSLDRSIYYTTTLAVPARRAPADPQVLEGKRIFHQAQCASCHVPNHVTGDSDAFPELAGQSIWPYTDLLLHDMGEALADHRPDFAADGREWRTPPLWGVGLIQTVNGHQTLMHDGRARGVLEAILWHGGEAEAARQHVLGLNAAERDALVRFVESL</sequence>
<dbReference type="InterPro" id="IPR009056">
    <property type="entry name" value="Cyt_c-like_dom"/>
</dbReference>
<dbReference type="InterPro" id="IPR036909">
    <property type="entry name" value="Cyt_c-like_dom_sf"/>
</dbReference>
<keyword evidence="6" id="KW-0732">Signal</keyword>
<keyword evidence="9" id="KW-1185">Reference proteome</keyword>
<evidence type="ECO:0000313" key="9">
    <source>
        <dbReference type="Proteomes" id="UP000244930"/>
    </source>
</evidence>
<dbReference type="Gene3D" id="1.10.760.10">
    <property type="entry name" value="Cytochrome c-like domain"/>
    <property type="match status" value="1"/>
</dbReference>
<proteinExistence type="predicted"/>
<keyword evidence="1 4" id="KW-0349">Heme</keyword>
<reference evidence="8 9" key="1">
    <citation type="submission" date="2017-06" db="EMBL/GenBank/DDBJ databases">
        <title>Azoarcus.</title>
        <authorList>
            <person name="Woo J.-H."/>
            <person name="Kim H.-S."/>
        </authorList>
    </citation>
    <scope>NUCLEOTIDE SEQUENCE [LARGE SCALE GENOMIC DNA]</scope>
    <source>
        <strain evidence="8 9">TSPY31</strain>
    </source>
</reference>
<dbReference type="KEGG" id="acom:CEW83_15470"/>
<protein>
    <submittedName>
        <fullName evidence="8">Thiol oxidoreductase</fullName>
    </submittedName>
</protein>